<evidence type="ECO:0000313" key="2">
    <source>
        <dbReference type="EMBL" id="KAJ1609402.1"/>
    </source>
</evidence>
<sequence>MGCIYSFLLFLLLICAGNALSPDLSSSSLSESSKGSINKDLSLVSSTNNSEQFSELSALNSIKFDRILSAESTCSRKLQGKYQNCCSFIVSAYEIEQICNRRHQEEKSLNESSAEIERELSEIRHYYDYHCNDTDYKLLIANNITLDDIYDCMRYNGMVTNNPSLNLEKIKLDGKESTIEEQRALQLTSWMNHFGLPSISSNTILSQSRFTEGSFLHTGGGQNCSPLLTLIFVRVCNSICNSHHDSSSGRSSIPIFCLRDCQPFAKFACLRGCRTFGCSVDIYTCMELMCQ</sequence>
<evidence type="ECO:0000256" key="1">
    <source>
        <dbReference type="SAM" id="SignalP"/>
    </source>
</evidence>
<evidence type="ECO:0000313" key="3">
    <source>
        <dbReference type="Proteomes" id="UP001071777"/>
    </source>
</evidence>
<name>A0ABQ8P6V6_9CRYT</name>
<proteinExistence type="predicted"/>
<accession>A0ABQ8P6V6</accession>
<keyword evidence="3" id="KW-1185">Reference proteome</keyword>
<dbReference type="Proteomes" id="UP001071777">
    <property type="component" value="Unassembled WGS sequence"/>
</dbReference>
<dbReference type="EMBL" id="JAPCXB010000082">
    <property type="protein sequence ID" value="KAJ1609402.1"/>
    <property type="molecule type" value="Genomic_DNA"/>
</dbReference>
<feature type="chain" id="PRO_5047127221" evidence="1">
    <location>
        <begin position="20"/>
        <end position="291"/>
    </location>
</feature>
<comment type="caution">
    <text evidence="2">The sequence shown here is derived from an EMBL/GenBank/DDBJ whole genome shotgun (WGS) entry which is preliminary data.</text>
</comment>
<reference evidence="2" key="1">
    <citation type="submission" date="2022-10" db="EMBL/GenBank/DDBJ databases">
        <title>Adaptive evolution leads to modifications in subtelomeric GC content in a zoonotic Cryptosporidium species.</title>
        <authorList>
            <person name="Li J."/>
            <person name="Feng Y."/>
            <person name="Xiao L."/>
        </authorList>
    </citation>
    <scope>NUCLEOTIDE SEQUENCE</scope>
    <source>
        <strain evidence="2">25894</strain>
    </source>
</reference>
<feature type="signal peptide" evidence="1">
    <location>
        <begin position="1"/>
        <end position="19"/>
    </location>
</feature>
<protein>
    <submittedName>
        <fullName evidence="2">Uncharacterized protein</fullName>
    </submittedName>
</protein>
<gene>
    <name evidence="2" type="ORF">OJ252_2232</name>
</gene>
<organism evidence="2 3">
    <name type="scientific">Cryptosporidium canis</name>
    <dbReference type="NCBI Taxonomy" id="195482"/>
    <lineage>
        <taxon>Eukaryota</taxon>
        <taxon>Sar</taxon>
        <taxon>Alveolata</taxon>
        <taxon>Apicomplexa</taxon>
        <taxon>Conoidasida</taxon>
        <taxon>Coccidia</taxon>
        <taxon>Eucoccidiorida</taxon>
        <taxon>Eimeriorina</taxon>
        <taxon>Cryptosporidiidae</taxon>
        <taxon>Cryptosporidium</taxon>
    </lineage>
</organism>
<keyword evidence="1" id="KW-0732">Signal</keyword>